<evidence type="ECO:0000313" key="3">
    <source>
        <dbReference type="EMBL" id="MRG97055.1"/>
    </source>
</evidence>
<dbReference type="RefSeq" id="WP_153823851.1">
    <property type="nucleotide sequence ID" value="NZ_WJIE01000015.1"/>
</dbReference>
<keyword evidence="2" id="KW-1133">Transmembrane helix</keyword>
<evidence type="ECO:0000313" key="4">
    <source>
        <dbReference type="Proteomes" id="UP000440224"/>
    </source>
</evidence>
<protein>
    <submittedName>
        <fullName evidence="3">Uncharacterized protein</fullName>
    </submittedName>
</protein>
<dbReference type="OrthoDB" id="5511377at2"/>
<keyword evidence="2" id="KW-0812">Transmembrane</keyword>
<keyword evidence="4" id="KW-1185">Reference proteome</keyword>
<name>A0A6N7Q358_9BACT</name>
<comment type="caution">
    <text evidence="3">The sequence shown here is derived from an EMBL/GenBank/DDBJ whole genome shotgun (WGS) entry which is preliminary data.</text>
</comment>
<sequence>MSDVASGTQSGAEVAVDRLDWPVRGLSARSRRVVFAYAEAMYADEDERGMIVPASPAICERATAWLDHSVGRASSDLRRGFVVLTLLLEMLPLFVIGAFSRMSRLPIARRVHYLEALEQSQIGLLAMLLVAFKVPTSVAVFEEGEELASTGFDRPSTSARRRLPVAPERAR</sequence>
<reference evidence="3 4" key="1">
    <citation type="submission" date="2019-10" db="EMBL/GenBank/DDBJ databases">
        <title>A soil myxobacterium in the family Polyangiaceae.</title>
        <authorList>
            <person name="Li Y."/>
            <person name="Wang J."/>
        </authorList>
    </citation>
    <scope>NUCLEOTIDE SEQUENCE [LARGE SCALE GENOMIC DNA]</scope>
    <source>
        <strain evidence="3 4">DSM 14734</strain>
    </source>
</reference>
<accession>A0A6N7Q358</accession>
<gene>
    <name evidence="3" type="ORF">GF068_34790</name>
</gene>
<feature type="transmembrane region" description="Helical" evidence="2">
    <location>
        <begin position="81"/>
        <end position="100"/>
    </location>
</feature>
<evidence type="ECO:0000256" key="2">
    <source>
        <dbReference type="SAM" id="Phobius"/>
    </source>
</evidence>
<feature type="region of interest" description="Disordered" evidence="1">
    <location>
        <begin position="149"/>
        <end position="171"/>
    </location>
</feature>
<evidence type="ECO:0000256" key="1">
    <source>
        <dbReference type="SAM" id="MobiDB-lite"/>
    </source>
</evidence>
<proteinExistence type="predicted"/>
<dbReference type="EMBL" id="WJIE01000015">
    <property type="protein sequence ID" value="MRG97055.1"/>
    <property type="molecule type" value="Genomic_DNA"/>
</dbReference>
<dbReference type="Proteomes" id="UP000440224">
    <property type="component" value="Unassembled WGS sequence"/>
</dbReference>
<dbReference type="AlphaFoldDB" id="A0A6N7Q358"/>
<keyword evidence="2" id="KW-0472">Membrane</keyword>
<organism evidence="3 4">
    <name type="scientific">Polyangium spumosum</name>
    <dbReference type="NCBI Taxonomy" id="889282"/>
    <lineage>
        <taxon>Bacteria</taxon>
        <taxon>Pseudomonadati</taxon>
        <taxon>Myxococcota</taxon>
        <taxon>Polyangia</taxon>
        <taxon>Polyangiales</taxon>
        <taxon>Polyangiaceae</taxon>
        <taxon>Polyangium</taxon>
    </lineage>
</organism>